<dbReference type="EMBL" id="MAGO01000001">
    <property type="protein sequence ID" value="OCC16392.1"/>
    <property type="molecule type" value="Genomic_DNA"/>
</dbReference>
<evidence type="ECO:0000313" key="6">
    <source>
        <dbReference type="EMBL" id="OCC16392.1"/>
    </source>
</evidence>
<keyword evidence="7" id="KW-1185">Reference proteome</keyword>
<evidence type="ECO:0000256" key="1">
    <source>
        <dbReference type="ARBA" id="ARBA00022485"/>
    </source>
</evidence>
<dbReference type="GO" id="GO:0046872">
    <property type="term" value="F:metal ion binding"/>
    <property type="evidence" value="ECO:0007669"/>
    <property type="project" value="UniProtKB-KW"/>
</dbReference>
<keyword evidence="4" id="KW-0411">Iron-sulfur</keyword>
<dbReference type="SUPFAM" id="SSF54862">
    <property type="entry name" value="4Fe-4S ferredoxins"/>
    <property type="match status" value="1"/>
</dbReference>
<dbReference type="STRING" id="1156395.DBT_0209"/>
<dbReference type="PROSITE" id="PS00198">
    <property type="entry name" value="4FE4S_FER_1"/>
    <property type="match status" value="1"/>
</dbReference>
<dbReference type="GO" id="GO:0051539">
    <property type="term" value="F:4 iron, 4 sulfur cluster binding"/>
    <property type="evidence" value="ECO:0007669"/>
    <property type="project" value="UniProtKB-KW"/>
</dbReference>
<evidence type="ECO:0000256" key="3">
    <source>
        <dbReference type="ARBA" id="ARBA00023004"/>
    </source>
</evidence>
<dbReference type="InterPro" id="IPR017896">
    <property type="entry name" value="4Fe4S_Fe-S-bd"/>
</dbReference>
<feature type="domain" description="4Fe-4S ferredoxin-type" evidence="5">
    <location>
        <begin position="57"/>
        <end position="86"/>
    </location>
</feature>
<proteinExistence type="predicted"/>
<sequence length="187" mass="20691">MENQVPFTHFRTIVSTYEIDTDGIAQRATLPRLCNHCENPPCVQVCPTQATYQRPDGIVVVDNTVCVGCGYCIQACPYDARFINPQTRTADKCNFCIQRVDAGLLTACVETCVGGARIFGDLNDSDSDISRLLREYPTQVLKPAMGTNPRVFYIGLEAWLQAKVVGEQAPWSREKLLADVKNADANL</sequence>
<name>A0A1B9F8Z6_9BACT</name>
<dbReference type="PANTHER" id="PTHR43177:SF9">
    <property type="entry name" value="PROTEIN NRFC"/>
    <property type="match status" value="1"/>
</dbReference>
<dbReference type="InterPro" id="IPR050954">
    <property type="entry name" value="ET_IronSulfur_Cluster-Binding"/>
</dbReference>
<dbReference type="PATRIC" id="fig|1156395.6.peg.210"/>
<dbReference type="PROSITE" id="PS51379">
    <property type="entry name" value="4FE4S_FER_2"/>
    <property type="match status" value="2"/>
</dbReference>
<reference evidence="6 7" key="1">
    <citation type="submission" date="2016-06" db="EMBL/GenBank/DDBJ databases">
        <title>Respiratory ammonification of nitrate coupled to the oxidation of elemental sulfur in deep-sea autotrophic thermophilic bacteria.</title>
        <authorList>
            <person name="Slobodkina G.B."/>
            <person name="Mardanov A.V."/>
            <person name="Ravin N.V."/>
            <person name="Frolova A.A."/>
            <person name="Viryasiv M.B."/>
            <person name="Chernyh N.A."/>
            <person name="Bonch-Osmolovskaya E.A."/>
            <person name="Slobodkin A.I."/>
        </authorList>
    </citation>
    <scope>NUCLEOTIDE SEQUENCE [LARGE SCALE GENOMIC DNA]</scope>
    <source>
        <strain evidence="6 7">S69</strain>
    </source>
</reference>
<feature type="domain" description="4Fe-4S ferredoxin-type" evidence="5">
    <location>
        <begin position="26"/>
        <end position="56"/>
    </location>
</feature>
<evidence type="ECO:0000313" key="7">
    <source>
        <dbReference type="Proteomes" id="UP000093080"/>
    </source>
</evidence>
<dbReference type="AlphaFoldDB" id="A0A1B9F8Z6"/>
<evidence type="ECO:0000256" key="4">
    <source>
        <dbReference type="ARBA" id="ARBA00023014"/>
    </source>
</evidence>
<evidence type="ECO:0000256" key="2">
    <source>
        <dbReference type="ARBA" id="ARBA00022723"/>
    </source>
</evidence>
<keyword evidence="2" id="KW-0479">Metal-binding</keyword>
<dbReference type="InterPro" id="IPR017900">
    <property type="entry name" value="4Fe4S_Fe_S_CS"/>
</dbReference>
<dbReference type="Pfam" id="PF13247">
    <property type="entry name" value="Fer4_11"/>
    <property type="match status" value="1"/>
</dbReference>
<dbReference type="PANTHER" id="PTHR43177">
    <property type="entry name" value="PROTEIN NRFC"/>
    <property type="match status" value="1"/>
</dbReference>
<keyword evidence="3" id="KW-0408">Iron</keyword>
<evidence type="ECO:0000259" key="5">
    <source>
        <dbReference type="PROSITE" id="PS51379"/>
    </source>
</evidence>
<dbReference type="Gene3D" id="3.30.70.20">
    <property type="match status" value="2"/>
</dbReference>
<gene>
    <name evidence="6" type="ORF">DBT_0209</name>
</gene>
<protein>
    <submittedName>
        <fullName evidence="6">Tetrathionate reductase subunit B</fullName>
    </submittedName>
</protein>
<dbReference type="CDD" id="cd10551">
    <property type="entry name" value="PsrB"/>
    <property type="match status" value="1"/>
</dbReference>
<keyword evidence="1" id="KW-0004">4Fe-4S</keyword>
<comment type="caution">
    <text evidence="6">The sequence shown here is derived from an EMBL/GenBank/DDBJ whole genome shotgun (WGS) entry which is preliminary data.</text>
</comment>
<organism evidence="6 7">
    <name type="scientific">Dissulfuribacter thermophilus</name>
    <dbReference type="NCBI Taxonomy" id="1156395"/>
    <lineage>
        <taxon>Bacteria</taxon>
        <taxon>Pseudomonadati</taxon>
        <taxon>Thermodesulfobacteriota</taxon>
        <taxon>Dissulfuribacteria</taxon>
        <taxon>Dissulfuribacterales</taxon>
        <taxon>Dissulfuribacteraceae</taxon>
        <taxon>Dissulfuribacter</taxon>
    </lineage>
</organism>
<accession>A0A1B9F8Z6</accession>
<dbReference type="Proteomes" id="UP000093080">
    <property type="component" value="Unassembled WGS sequence"/>
</dbReference>